<accession>A0ABY1YPI7</accession>
<dbReference type="SUPFAM" id="SSF52743">
    <property type="entry name" value="Subtilisin-like"/>
    <property type="match status" value="2"/>
</dbReference>
<dbReference type="Gene3D" id="3.40.50.200">
    <property type="entry name" value="Peptidase S8/S53 domain"/>
    <property type="match status" value="2"/>
</dbReference>
<organism evidence="1 2">
    <name type="scientific">Paracoccus sediminis</name>
    <dbReference type="NCBI Taxonomy" id="1214787"/>
    <lineage>
        <taxon>Bacteria</taxon>
        <taxon>Pseudomonadati</taxon>
        <taxon>Pseudomonadota</taxon>
        <taxon>Alphaproteobacteria</taxon>
        <taxon>Rhodobacterales</taxon>
        <taxon>Paracoccaceae</taxon>
        <taxon>Paracoccus</taxon>
    </lineage>
</organism>
<dbReference type="EMBL" id="SIRL01000002">
    <property type="protein sequence ID" value="TBN52046.1"/>
    <property type="molecule type" value="Genomic_DNA"/>
</dbReference>
<name>A0ABY1YPI7_9RHOB</name>
<evidence type="ECO:0000313" key="1">
    <source>
        <dbReference type="EMBL" id="TBN52046.1"/>
    </source>
</evidence>
<dbReference type="InterPro" id="IPR036852">
    <property type="entry name" value="Peptidase_S8/S53_dom_sf"/>
</dbReference>
<dbReference type="Proteomes" id="UP000292859">
    <property type="component" value="Unassembled WGS sequence"/>
</dbReference>
<sequence length="665" mass="72030">MTSRSDSPPSPGWSEPEEAYGEERFAMSPYLHYFQNRQGADRDAKKAGIARLAKADYFRLEPTILALREDGDPIRVLADSMSKLFTEFLEDPAQVLSPDARNDQFDPRRAENFDDEAFRYLPDDALPDRKTGCIIGVIDDAVPFVHQRFTMPGNRSRVASVWLQDARRGKTVAADLPSGAEWRGVDLSRMLGDVANGDLAGEDAIYRLTGAVDMTRSNAPPSGAFETGHGAAVAPLAAGFDPGTEQGKDHPLIAVCLPPLITADSMGVLAPVPILTGIMFIISRACGLCRYIERQGRHRRNSVELPVVINLSMGLTAGPRDGSSPLERFMDAVSDGKVNGLGPIHFVLPAGNHRQGRLRARLHPGQQLGWRLPADDPTINAVEIWGPRYRNSPGADLKVSLAAPGLAPATTIFTAPRQFSILRGPDGADLAWVYYTPTAFPDGTHRDGIVVIATPTCPTRLGDPFGLPGEWQIGIPDDLPQGDYELSAQRDEVIRGFRKAARQSWFHDPDYRAYDMAGRPILTDADNGGSPKVIRADTVNTYATGRWPLRGGAVDAQSARTTAYTSLLSDKQSDPLLNEQPGDCRAPVDASVNHPYRIVCGRNSGGFALSSGTSMAAPQLARWLAGQLSQGRRPGSRAAIRALARPIGSTDPAPIVAFPAEFREF</sequence>
<protein>
    <recommendedName>
        <fullName evidence="3">Subtilase family protein</fullName>
    </recommendedName>
</protein>
<proteinExistence type="predicted"/>
<comment type="caution">
    <text evidence="1">The sequence shown here is derived from an EMBL/GenBank/DDBJ whole genome shotgun (WGS) entry which is preliminary data.</text>
</comment>
<reference evidence="1 2" key="1">
    <citation type="submission" date="2019-02" db="EMBL/GenBank/DDBJ databases">
        <authorList>
            <person name="Zhang G."/>
        </authorList>
    </citation>
    <scope>NUCLEOTIDE SEQUENCE [LARGE SCALE GENOMIC DNA]</scope>
    <source>
        <strain evidence="1 2">CMB17</strain>
    </source>
</reference>
<dbReference type="RefSeq" id="WP_131023311.1">
    <property type="nucleotide sequence ID" value="NZ_FZNM01000002.1"/>
</dbReference>
<evidence type="ECO:0008006" key="3">
    <source>
        <dbReference type="Google" id="ProtNLM"/>
    </source>
</evidence>
<evidence type="ECO:0000313" key="2">
    <source>
        <dbReference type="Proteomes" id="UP000292859"/>
    </source>
</evidence>
<gene>
    <name evidence="1" type="ORF">EYF88_03895</name>
</gene>
<keyword evidence="2" id="KW-1185">Reference proteome</keyword>